<gene>
    <name evidence="1" type="ORF">TNIN_341491</name>
</gene>
<proteinExistence type="predicted"/>
<keyword evidence="2" id="KW-1185">Reference proteome</keyword>
<evidence type="ECO:0000313" key="2">
    <source>
        <dbReference type="Proteomes" id="UP000886998"/>
    </source>
</evidence>
<name>A0A8X6JJH9_9ARAC</name>
<sequence>MNLPVKVCGELVKLYNQNGMNAANAFCILTNKTLPKTWFMYPQSLLDLIRNICGRRRFRRQTAPENSVSEMHYVVTSENTQTARGIARIFDIPKTTIIKLRR</sequence>
<accession>A0A8X6JJH9</accession>
<dbReference type="EMBL" id="BMAV01024831">
    <property type="protein sequence ID" value="GFS36427.1"/>
    <property type="molecule type" value="Genomic_DNA"/>
</dbReference>
<dbReference type="Proteomes" id="UP000886998">
    <property type="component" value="Unassembled WGS sequence"/>
</dbReference>
<dbReference type="AlphaFoldDB" id="A0A8X6JJH9"/>
<comment type="caution">
    <text evidence="1">The sequence shown here is derived from an EMBL/GenBank/DDBJ whole genome shotgun (WGS) entry which is preliminary data.</text>
</comment>
<evidence type="ECO:0000313" key="1">
    <source>
        <dbReference type="EMBL" id="GFS36427.1"/>
    </source>
</evidence>
<protein>
    <submittedName>
        <fullName evidence="1">Uncharacterized protein</fullName>
    </submittedName>
</protein>
<reference evidence="1" key="1">
    <citation type="submission" date="2020-08" db="EMBL/GenBank/DDBJ databases">
        <title>Multicomponent nature underlies the extraordinary mechanical properties of spider dragline silk.</title>
        <authorList>
            <person name="Kono N."/>
            <person name="Nakamura H."/>
            <person name="Mori M."/>
            <person name="Yoshida Y."/>
            <person name="Ohtoshi R."/>
            <person name="Malay A.D."/>
            <person name="Moran D.A.P."/>
            <person name="Tomita M."/>
            <person name="Numata K."/>
            <person name="Arakawa K."/>
        </authorList>
    </citation>
    <scope>NUCLEOTIDE SEQUENCE</scope>
</reference>
<organism evidence="1 2">
    <name type="scientific">Trichonephila inaurata madagascariensis</name>
    <dbReference type="NCBI Taxonomy" id="2747483"/>
    <lineage>
        <taxon>Eukaryota</taxon>
        <taxon>Metazoa</taxon>
        <taxon>Ecdysozoa</taxon>
        <taxon>Arthropoda</taxon>
        <taxon>Chelicerata</taxon>
        <taxon>Arachnida</taxon>
        <taxon>Araneae</taxon>
        <taxon>Araneomorphae</taxon>
        <taxon>Entelegynae</taxon>
        <taxon>Araneoidea</taxon>
        <taxon>Nephilidae</taxon>
        <taxon>Trichonephila</taxon>
        <taxon>Trichonephila inaurata</taxon>
    </lineage>
</organism>